<dbReference type="PROSITE" id="PS50003">
    <property type="entry name" value="PH_DOMAIN"/>
    <property type="match status" value="1"/>
</dbReference>
<feature type="compositionally biased region" description="Polar residues" evidence="1">
    <location>
        <begin position="198"/>
        <end position="211"/>
    </location>
</feature>
<evidence type="ECO:0000256" key="1">
    <source>
        <dbReference type="SAM" id="MobiDB-lite"/>
    </source>
</evidence>
<feature type="region of interest" description="Disordered" evidence="1">
    <location>
        <begin position="195"/>
        <end position="240"/>
    </location>
</feature>
<dbReference type="InterPro" id="IPR035848">
    <property type="entry name" value="SH3BP2"/>
</dbReference>
<protein>
    <submittedName>
        <fullName evidence="3">3BP2-like protein</fullName>
    </submittedName>
</protein>
<dbReference type="PANTHER" id="PTHR15126">
    <property type="entry name" value="SH3-BINDING"/>
    <property type="match status" value="1"/>
</dbReference>
<dbReference type="Pfam" id="PF00169">
    <property type="entry name" value="PH"/>
    <property type="match status" value="1"/>
</dbReference>
<reference evidence="3" key="1">
    <citation type="submission" date="2022-11" db="EMBL/GenBank/DDBJ databases">
        <title>Centuries of genome instability and evolution in soft-shell clam transmissible cancer (bioRxiv).</title>
        <authorList>
            <person name="Hart S.F.M."/>
            <person name="Yonemitsu M.A."/>
            <person name="Giersch R.M."/>
            <person name="Beal B.F."/>
            <person name="Arriagada G."/>
            <person name="Davis B.W."/>
            <person name="Ostrander E.A."/>
            <person name="Goff S.P."/>
            <person name="Metzger M.J."/>
        </authorList>
    </citation>
    <scope>NUCLEOTIDE SEQUENCE</scope>
    <source>
        <strain evidence="3">MELC-2E11</strain>
        <tissue evidence="3">Siphon/mantle</tissue>
    </source>
</reference>
<organism evidence="3 4">
    <name type="scientific">Mya arenaria</name>
    <name type="common">Soft-shell clam</name>
    <dbReference type="NCBI Taxonomy" id="6604"/>
    <lineage>
        <taxon>Eukaryota</taxon>
        <taxon>Metazoa</taxon>
        <taxon>Spiralia</taxon>
        <taxon>Lophotrochozoa</taxon>
        <taxon>Mollusca</taxon>
        <taxon>Bivalvia</taxon>
        <taxon>Autobranchia</taxon>
        <taxon>Heteroconchia</taxon>
        <taxon>Euheterodonta</taxon>
        <taxon>Imparidentia</taxon>
        <taxon>Neoheterodontei</taxon>
        <taxon>Myida</taxon>
        <taxon>Myoidea</taxon>
        <taxon>Myidae</taxon>
        <taxon>Mya</taxon>
    </lineage>
</organism>
<dbReference type="SMART" id="SM00233">
    <property type="entry name" value="PH"/>
    <property type="match status" value="1"/>
</dbReference>
<feature type="domain" description="PH" evidence="2">
    <location>
        <begin position="1"/>
        <end position="100"/>
    </location>
</feature>
<dbReference type="EMBL" id="CP111023">
    <property type="protein sequence ID" value="WAR22196.1"/>
    <property type="molecule type" value="Genomic_DNA"/>
</dbReference>
<dbReference type="InterPro" id="IPR036860">
    <property type="entry name" value="SH2_dom_sf"/>
</dbReference>
<sequence>MSDDSNPAKVITEPLKNIGKQRFVVISQGCIYCFKDEYATKPLTAFALCYFQGAADVDIAGVLNSFEVRHEEAGKNPYQFAAETEEKRKTWVGFINAAIGDAREPRQNLSAESDEGICMAPTTPTSRPPLKKRQSAPREPEHRNVITSSRSEYDLESDEEEDDPYDRVPLDSIEEKNSKFPIKGKALPGAVQMLPGLNQLTGNNRPKTTISGRPGMPLPNTPTSYQQTDIRHSTTGQPKFESTDYMLNSKDRHEAASSTPTVLCVVVDSSVKEFQVFEQDNKHVSLNKEKYFPKFDNLLLFYHQNFLPKKDYNVKLKKGYKET</sequence>
<dbReference type="Gene3D" id="2.30.29.30">
    <property type="entry name" value="Pleckstrin-homology domain (PH domain)/Phosphotyrosine-binding domain (PTB)"/>
    <property type="match status" value="1"/>
</dbReference>
<feature type="compositionally biased region" description="Polar residues" evidence="1">
    <location>
        <begin position="221"/>
        <end position="237"/>
    </location>
</feature>
<gene>
    <name evidence="3" type="ORF">MAR_016170</name>
</gene>
<dbReference type="Proteomes" id="UP001164746">
    <property type="component" value="Chromosome 12"/>
</dbReference>
<accession>A0ABY7FSL4</accession>
<feature type="region of interest" description="Disordered" evidence="1">
    <location>
        <begin position="105"/>
        <end position="167"/>
    </location>
</feature>
<evidence type="ECO:0000259" key="2">
    <source>
        <dbReference type="PROSITE" id="PS50003"/>
    </source>
</evidence>
<dbReference type="Gene3D" id="3.30.505.10">
    <property type="entry name" value="SH2 domain"/>
    <property type="match status" value="1"/>
</dbReference>
<evidence type="ECO:0000313" key="4">
    <source>
        <dbReference type="Proteomes" id="UP001164746"/>
    </source>
</evidence>
<feature type="compositionally biased region" description="Acidic residues" evidence="1">
    <location>
        <begin position="154"/>
        <end position="164"/>
    </location>
</feature>
<dbReference type="InterPro" id="IPR011993">
    <property type="entry name" value="PH-like_dom_sf"/>
</dbReference>
<name>A0ABY7FSL4_MYAAR</name>
<dbReference type="SUPFAM" id="SSF50729">
    <property type="entry name" value="PH domain-like"/>
    <property type="match status" value="1"/>
</dbReference>
<dbReference type="PANTHER" id="PTHR15126:SF4">
    <property type="entry name" value="SH3 DOMAIN-BINDING PROTEIN 2"/>
    <property type="match status" value="1"/>
</dbReference>
<dbReference type="InterPro" id="IPR001849">
    <property type="entry name" value="PH_domain"/>
</dbReference>
<dbReference type="SUPFAM" id="SSF55550">
    <property type="entry name" value="SH2 domain"/>
    <property type="match status" value="1"/>
</dbReference>
<evidence type="ECO:0000313" key="3">
    <source>
        <dbReference type="EMBL" id="WAR22196.1"/>
    </source>
</evidence>
<keyword evidence="4" id="KW-1185">Reference proteome</keyword>
<proteinExistence type="predicted"/>